<reference evidence="1" key="1">
    <citation type="journal article" date="2022" name="bioRxiv">
        <title>Sequencing and chromosome-scale assembly of the giantPleurodeles waltlgenome.</title>
        <authorList>
            <person name="Brown T."/>
            <person name="Elewa A."/>
            <person name="Iarovenko S."/>
            <person name="Subramanian E."/>
            <person name="Araus A.J."/>
            <person name="Petzold A."/>
            <person name="Susuki M."/>
            <person name="Suzuki K.-i.T."/>
            <person name="Hayashi T."/>
            <person name="Toyoda A."/>
            <person name="Oliveira C."/>
            <person name="Osipova E."/>
            <person name="Leigh N.D."/>
            <person name="Simon A."/>
            <person name="Yun M.H."/>
        </authorList>
    </citation>
    <scope>NUCLEOTIDE SEQUENCE</scope>
    <source>
        <strain evidence="1">20211129_DDA</strain>
        <tissue evidence="1">Liver</tissue>
    </source>
</reference>
<name>A0AAV7PTX3_PLEWA</name>
<accession>A0AAV7PTX3</accession>
<comment type="caution">
    <text evidence="1">The sequence shown here is derived from an EMBL/GenBank/DDBJ whole genome shotgun (WGS) entry which is preliminary data.</text>
</comment>
<proteinExistence type="predicted"/>
<organism evidence="1 2">
    <name type="scientific">Pleurodeles waltl</name>
    <name type="common">Iberian ribbed newt</name>
    <dbReference type="NCBI Taxonomy" id="8319"/>
    <lineage>
        <taxon>Eukaryota</taxon>
        <taxon>Metazoa</taxon>
        <taxon>Chordata</taxon>
        <taxon>Craniata</taxon>
        <taxon>Vertebrata</taxon>
        <taxon>Euteleostomi</taxon>
        <taxon>Amphibia</taxon>
        <taxon>Batrachia</taxon>
        <taxon>Caudata</taxon>
        <taxon>Salamandroidea</taxon>
        <taxon>Salamandridae</taxon>
        <taxon>Pleurodelinae</taxon>
        <taxon>Pleurodeles</taxon>
    </lineage>
</organism>
<dbReference type="AlphaFoldDB" id="A0AAV7PTX3"/>
<gene>
    <name evidence="1" type="ORF">NDU88_007391</name>
</gene>
<dbReference type="Proteomes" id="UP001066276">
    <property type="component" value="Chromosome 7"/>
</dbReference>
<dbReference type="EMBL" id="JANPWB010000011">
    <property type="protein sequence ID" value="KAJ1129020.1"/>
    <property type="molecule type" value="Genomic_DNA"/>
</dbReference>
<sequence length="153" mass="16486">MGAQWGGLGVGPANVLSQSFQGARHVQPGSVGRALDGAQMVRRKAQERPPSLTAGEEGTCVNMVSVAVEANKDVGKGVAHLVKGVYVADAGTALLAIAARELLLWTVELRRLFPYCTLCWYKLFFTWTIEAVSSAREETETFAISFTGCKFFS</sequence>
<keyword evidence="2" id="KW-1185">Reference proteome</keyword>
<evidence type="ECO:0000313" key="1">
    <source>
        <dbReference type="EMBL" id="KAJ1129020.1"/>
    </source>
</evidence>
<protein>
    <submittedName>
        <fullName evidence="1">Uncharacterized protein</fullName>
    </submittedName>
</protein>
<evidence type="ECO:0000313" key="2">
    <source>
        <dbReference type="Proteomes" id="UP001066276"/>
    </source>
</evidence>